<dbReference type="AlphaFoldDB" id="A0A655PZW5"/>
<accession>A0A655PZW5</accession>
<evidence type="ECO:0000313" key="1">
    <source>
        <dbReference type="EMBL" id="CSA36825.1"/>
    </source>
</evidence>
<dbReference type="Proteomes" id="UP000044806">
    <property type="component" value="Unassembled WGS sequence"/>
</dbReference>
<sequence>MHRTSVNAEITGNGRHSWQIHIDRQRCQRTERTEHNIKQQTHLRCLLGIHG</sequence>
<dbReference type="EMBL" id="CWOW01000006">
    <property type="protein sequence ID" value="CSA36825.1"/>
    <property type="molecule type" value="Genomic_DNA"/>
</dbReference>
<evidence type="ECO:0000313" key="2">
    <source>
        <dbReference type="Proteomes" id="UP000044806"/>
    </source>
</evidence>
<gene>
    <name evidence="1" type="ORF">ERS013165_01393</name>
</gene>
<protein>
    <submittedName>
        <fullName evidence="1">Uncharacterized protein</fullName>
    </submittedName>
</protein>
<organism evidence="1 2">
    <name type="scientific">Vibrio cholerae</name>
    <dbReference type="NCBI Taxonomy" id="666"/>
    <lineage>
        <taxon>Bacteria</taxon>
        <taxon>Pseudomonadati</taxon>
        <taxon>Pseudomonadota</taxon>
        <taxon>Gammaproteobacteria</taxon>
        <taxon>Vibrionales</taxon>
        <taxon>Vibrionaceae</taxon>
        <taxon>Vibrio</taxon>
    </lineage>
</organism>
<name>A0A655PZW5_VIBCL</name>
<reference evidence="1 2" key="1">
    <citation type="submission" date="2015-07" db="EMBL/GenBank/DDBJ databases">
        <authorList>
            <consortium name="Pathogen Informatics"/>
        </authorList>
    </citation>
    <scope>NUCLEOTIDE SEQUENCE [LARGE SCALE GENOMIC DNA]</scope>
    <source>
        <strain evidence="1 2">A51</strain>
    </source>
</reference>
<proteinExistence type="predicted"/>